<dbReference type="Proteomes" id="UP000195569">
    <property type="component" value="Unassembled WGS sequence"/>
</dbReference>
<keyword evidence="1" id="KW-0732">Signal</keyword>
<accession>A0A1N7SD32</accession>
<dbReference type="InterPro" id="IPR027843">
    <property type="entry name" value="DUF4440"/>
</dbReference>
<dbReference type="RefSeq" id="WP_087736593.1">
    <property type="nucleotide sequence ID" value="NZ_CYGY02000046.1"/>
</dbReference>
<dbReference type="EMBL" id="CYGY02000046">
    <property type="protein sequence ID" value="SIT45308.1"/>
    <property type="molecule type" value="Genomic_DNA"/>
</dbReference>
<name>A0A1N7SD32_9BURK</name>
<evidence type="ECO:0000256" key="1">
    <source>
        <dbReference type="SAM" id="SignalP"/>
    </source>
</evidence>
<feature type="domain" description="DUF4440" evidence="2">
    <location>
        <begin position="31"/>
        <end position="132"/>
    </location>
</feature>
<comment type="caution">
    <text evidence="3">The sequence shown here is derived from an EMBL/GenBank/DDBJ whole genome shotgun (WGS) entry which is preliminary data.</text>
</comment>
<dbReference type="SUPFAM" id="SSF54427">
    <property type="entry name" value="NTF2-like"/>
    <property type="match status" value="1"/>
</dbReference>
<proteinExistence type="predicted"/>
<dbReference type="AlphaFoldDB" id="A0A1N7SD32"/>
<feature type="chain" id="PRO_5012297846" description="DUF4440 domain-containing protein" evidence="1">
    <location>
        <begin position="24"/>
        <end position="140"/>
    </location>
</feature>
<protein>
    <recommendedName>
        <fullName evidence="2">DUF4440 domain-containing protein</fullName>
    </recommendedName>
</protein>
<dbReference type="Gene3D" id="3.10.450.50">
    <property type="match status" value="1"/>
</dbReference>
<evidence type="ECO:0000259" key="2">
    <source>
        <dbReference type="Pfam" id="PF14534"/>
    </source>
</evidence>
<evidence type="ECO:0000313" key="4">
    <source>
        <dbReference type="Proteomes" id="UP000195569"/>
    </source>
</evidence>
<gene>
    <name evidence="3" type="ORF">BN2476_460144</name>
</gene>
<feature type="signal peptide" evidence="1">
    <location>
        <begin position="1"/>
        <end position="23"/>
    </location>
</feature>
<organism evidence="3 4">
    <name type="scientific">Paraburkholderia piptadeniae</name>
    <dbReference type="NCBI Taxonomy" id="1701573"/>
    <lineage>
        <taxon>Bacteria</taxon>
        <taxon>Pseudomonadati</taxon>
        <taxon>Pseudomonadota</taxon>
        <taxon>Betaproteobacteria</taxon>
        <taxon>Burkholderiales</taxon>
        <taxon>Burkholderiaceae</taxon>
        <taxon>Paraburkholderia</taxon>
    </lineage>
</organism>
<reference evidence="3" key="1">
    <citation type="submission" date="2016-12" db="EMBL/GenBank/DDBJ databases">
        <authorList>
            <person name="Moulin L."/>
        </authorList>
    </citation>
    <scope>NUCLEOTIDE SEQUENCE [LARGE SCALE GENOMIC DNA]</scope>
    <source>
        <strain evidence="3">STM 7183</strain>
    </source>
</reference>
<sequence>MKFHMFLAAPLLAAFVFSAPVFATQNDEAVIRQMEETWLQASMHRDRDTLKALLDDSYREITPSGAARTKSDVLSAPPLPAGSKQTLQNVQIHVDGDQAVAVGEDHFMAPNGQSAVFAFKDDFLRRDGQWRIVGSWMSRK</sequence>
<keyword evidence="4" id="KW-1185">Reference proteome</keyword>
<dbReference type="InterPro" id="IPR032710">
    <property type="entry name" value="NTF2-like_dom_sf"/>
</dbReference>
<dbReference type="Pfam" id="PF14534">
    <property type="entry name" value="DUF4440"/>
    <property type="match status" value="1"/>
</dbReference>
<evidence type="ECO:0000313" key="3">
    <source>
        <dbReference type="EMBL" id="SIT45308.1"/>
    </source>
</evidence>
<dbReference type="OrthoDB" id="9008668at2"/>